<accession>X1QSD3</accession>
<name>X1QSD3_9ZZZZ</name>
<organism evidence="1">
    <name type="scientific">marine sediment metagenome</name>
    <dbReference type="NCBI Taxonomy" id="412755"/>
    <lineage>
        <taxon>unclassified sequences</taxon>
        <taxon>metagenomes</taxon>
        <taxon>ecological metagenomes</taxon>
    </lineage>
</organism>
<comment type="caution">
    <text evidence="1">The sequence shown here is derived from an EMBL/GenBank/DDBJ whole genome shotgun (WGS) entry which is preliminary data.</text>
</comment>
<feature type="non-terminal residue" evidence="1">
    <location>
        <position position="1"/>
    </location>
</feature>
<evidence type="ECO:0000313" key="1">
    <source>
        <dbReference type="EMBL" id="GAI53840.1"/>
    </source>
</evidence>
<reference evidence="1" key="1">
    <citation type="journal article" date="2014" name="Front. Microbiol.">
        <title>High frequency of phylogenetically diverse reductive dehalogenase-homologous genes in deep subseafloor sedimentary metagenomes.</title>
        <authorList>
            <person name="Kawai M."/>
            <person name="Futagami T."/>
            <person name="Toyoda A."/>
            <person name="Takaki Y."/>
            <person name="Nishi S."/>
            <person name="Hori S."/>
            <person name="Arai W."/>
            <person name="Tsubouchi T."/>
            <person name="Morono Y."/>
            <person name="Uchiyama I."/>
            <person name="Ito T."/>
            <person name="Fujiyama A."/>
            <person name="Inagaki F."/>
            <person name="Takami H."/>
        </authorList>
    </citation>
    <scope>NUCLEOTIDE SEQUENCE</scope>
    <source>
        <strain evidence="1">Expedition CK06-06</strain>
    </source>
</reference>
<gene>
    <name evidence="1" type="ORF">S06H3_58313</name>
</gene>
<protein>
    <submittedName>
        <fullName evidence="1">Uncharacterized protein</fullName>
    </submittedName>
</protein>
<dbReference type="AlphaFoldDB" id="X1QSD3"/>
<proteinExistence type="predicted"/>
<sequence>YRQQGYAVEIEYRSPGKGWAFTAGYRDSDQESIRYLVGSEPPTKGYYATIKLFLR</sequence>
<dbReference type="EMBL" id="BARV01037737">
    <property type="protein sequence ID" value="GAI53840.1"/>
    <property type="molecule type" value="Genomic_DNA"/>
</dbReference>